<keyword evidence="2 3" id="KW-0378">Hydrolase</keyword>
<evidence type="ECO:0000256" key="2">
    <source>
        <dbReference type="ARBA" id="ARBA00022801"/>
    </source>
</evidence>
<comment type="caution">
    <text evidence="3">The sequence shown here is derived from an EMBL/GenBank/DDBJ whole genome shotgun (WGS) entry which is preliminary data.</text>
</comment>
<evidence type="ECO:0000256" key="1">
    <source>
        <dbReference type="ARBA" id="ARBA00005953"/>
    </source>
</evidence>
<name>A0ABV9I9V0_9DEIO</name>
<keyword evidence="4" id="KW-1185">Reference proteome</keyword>
<evidence type="ECO:0000313" key="3">
    <source>
        <dbReference type="EMBL" id="MFC4638406.1"/>
    </source>
</evidence>
<gene>
    <name evidence="3" type="ORF">ACFO0D_08610</name>
</gene>
<dbReference type="CDD" id="cd00586">
    <property type="entry name" value="4HBT"/>
    <property type="match status" value="1"/>
</dbReference>
<dbReference type="PANTHER" id="PTHR31793:SF27">
    <property type="entry name" value="NOVEL THIOESTERASE SUPERFAMILY DOMAIN AND SAPOSIN A-TYPE DOMAIN CONTAINING PROTEIN (0610012H03RIK)"/>
    <property type="match status" value="1"/>
</dbReference>
<dbReference type="SUPFAM" id="SSF54637">
    <property type="entry name" value="Thioesterase/thiol ester dehydrase-isomerase"/>
    <property type="match status" value="1"/>
</dbReference>
<dbReference type="InterPro" id="IPR029069">
    <property type="entry name" value="HotDog_dom_sf"/>
</dbReference>
<sequence length="145" mass="16116">MIRPARGDFAAFGHLTTRWMDNDVYGHVNNVVYYSYFDTAVNAHLIRRGALDIHQGPVIGLVVESGCQYFAPLAFPDEVTAGLRVGRVGTSSVRYEIGLFKDEEEEARASGHFVHVYVDRQTRRPVPLPATLRAVVEALVVEAKS</sequence>
<protein>
    <submittedName>
        <fullName evidence="3">Acyl-CoA thioesterase</fullName>
        <ecNumber evidence="3">3.1.2.-</ecNumber>
    </submittedName>
</protein>
<dbReference type="Gene3D" id="3.10.129.10">
    <property type="entry name" value="Hotdog Thioesterase"/>
    <property type="match status" value="1"/>
</dbReference>
<accession>A0ABV9I9V0</accession>
<dbReference type="EMBL" id="JBHSEI010000005">
    <property type="protein sequence ID" value="MFC4638406.1"/>
    <property type="molecule type" value="Genomic_DNA"/>
</dbReference>
<evidence type="ECO:0000313" key="4">
    <source>
        <dbReference type="Proteomes" id="UP001595952"/>
    </source>
</evidence>
<dbReference type="PANTHER" id="PTHR31793">
    <property type="entry name" value="4-HYDROXYBENZOYL-COA THIOESTERASE FAMILY MEMBER"/>
    <property type="match status" value="1"/>
</dbReference>
<dbReference type="RefSeq" id="WP_380061412.1">
    <property type="nucleotide sequence ID" value="NZ_JBHSEI010000005.1"/>
</dbReference>
<dbReference type="EC" id="3.1.2.-" evidence="3"/>
<dbReference type="InterPro" id="IPR050563">
    <property type="entry name" value="4-hydroxybenzoyl-CoA_TE"/>
</dbReference>
<comment type="similarity">
    <text evidence="1">Belongs to the 4-hydroxybenzoyl-CoA thioesterase family.</text>
</comment>
<proteinExistence type="inferred from homology"/>
<reference evidence="4" key="1">
    <citation type="journal article" date="2019" name="Int. J. Syst. Evol. Microbiol.">
        <title>The Global Catalogue of Microorganisms (GCM) 10K type strain sequencing project: providing services to taxonomists for standard genome sequencing and annotation.</title>
        <authorList>
            <consortium name="The Broad Institute Genomics Platform"/>
            <consortium name="The Broad Institute Genome Sequencing Center for Infectious Disease"/>
            <person name="Wu L."/>
            <person name="Ma J."/>
        </authorList>
    </citation>
    <scope>NUCLEOTIDE SEQUENCE [LARGE SCALE GENOMIC DNA]</scope>
    <source>
        <strain evidence="4">CCUG 55995</strain>
    </source>
</reference>
<dbReference type="Proteomes" id="UP001595952">
    <property type="component" value="Unassembled WGS sequence"/>
</dbReference>
<organism evidence="3 4">
    <name type="scientific">Deinococcus hohokamensis</name>
    <dbReference type="NCBI Taxonomy" id="309883"/>
    <lineage>
        <taxon>Bacteria</taxon>
        <taxon>Thermotogati</taxon>
        <taxon>Deinococcota</taxon>
        <taxon>Deinococci</taxon>
        <taxon>Deinococcales</taxon>
        <taxon>Deinococcaceae</taxon>
        <taxon>Deinococcus</taxon>
    </lineage>
</organism>
<dbReference type="Pfam" id="PF13279">
    <property type="entry name" value="4HBT_2"/>
    <property type="match status" value="1"/>
</dbReference>
<dbReference type="GO" id="GO:0016787">
    <property type="term" value="F:hydrolase activity"/>
    <property type="evidence" value="ECO:0007669"/>
    <property type="project" value="UniProtKB-KW"/>
</dbReference>